<keyword evidence="2" id="KW-1185">Reference proteome</keyword>
<sequence>MEMFVTENLNKIPELVEQGIFTEKLKKKLAQKFVNLEATLLRAKVLRELSKVKVDYIIQSAIQPEQASLAYLFAPFVIGNLNINIIYHSQATKTVLNVLNRYYQVEKKPYLKVDDVLQALNIYLDLHDNDLDEVEFFYYAMFNALCRADVTQIYLITNLKLNAQKIETIELFFKIKIHLISTEPSDKIINSTELNMRQLLFKRKDQQYIELCEKFSKLNSQLLSLSGRYTPLQAKQLVEDMFYAEHIYEKLSVYAEYVQTSLQNTGSSNSITFLT</sequence>
<proteinExistence type="predicted"/>
<protein>
    <submittedName>
        <fullName evidence="1">Uncharacterized protein</fullName>
    </submittedName>
</protein>
<evidence type="ECO:0000313" key="2">
    <source>
        <dbReference type="Proteomes" id="UP000018433"/>
    </source>
</evidence>
<name>A0ABN0K2E9_9GAMM</name>
<reference evidence="1 2" key="1">
    <citation type="submission" date="2013-02" db="EMBL/GenBank/DDBJ databases">
        <title>The Genome Sequence of Acinetobacter soli NIPH 2899.</title>
        <authorList>
            <consortium name="The Broad Institute Genome Sequencing Platform"/>
            <consortium name="The Broad Institute Genome Sequencing Center for Infectious Disease"/>
            <person name="Cerqueira G."/>
            <person name="Feldgarden M."/>
            <person name="Courvalin P."/>
            <person name="Perichon B."/>
            <person name="Grillot-Courvalin C."/>
            <person name="Clermont D."/>
            <person name="Rocha E."/>
            <person name="Yoon E.-J."/>
            <person name="Nemec A."/>
            <person name="Walker B."/>
            <person name="Young S.K."/>
            <person name="Zeng Q."/>
            <person name="Gargeya S."/>
            <person name="Fitzgerald M."/>
            <person name="Haas B."/>
            <person name="Abouelleil A."/>
            <person name="Alvarado L."/>
            <person name="Arachchi H.M."/>
            <person name="Berlin A.M."/>
            <person name="Chapman S.B."/>
            <person name="Dewar J."/>
            <person name="Goldberg J."/>
            <person name="Griggs A."/>
            <person name="Gujja S."/>
            <person name="Hansen M."/>
            <person name="Howarth C."/>
            <person name="Imamovic A."/>
            <person name="Larimer J."/>
            <person name="McCowan C."/>
            <person name="Murphy C."/>
            <person name="Neiman D."/>
            <person name="Pearson M."/>
            <person name="Priest M."/>
            <person name="Roberts A."/>
            <person name="Saif S."/>
            <person name="Shea T."/>
            <person name="Sisk P."/>
            <person name="Sykes S."/>
            <person name="Wortman J."/>
            <person name="Nusbaum C."/>
            <person name="Birren B."/>
        </authorList>
    </citation>
    <scope>NUCLEOTIDE SEQUENCE [LARGE SCALE GENOMIC DNA]</scope>
    <source>
        <strain evidence="1 2">NIPH 2899</strain>
    </source>
</reference>
<accession>A0ABN0K2E9</accession>
<dbReference type="EMBL" id="APPV01000003">
    <property type="protein sequence ID" value="ENV62069.1"/>
    <property type="molecule type" value="Genomic_DNA"/>
</dbReference>
<gene>
    <name evidence="1" type="ORF">F950_00055</name>
</gene>
<dbReference type="Proteomes" id="UP000018433">
    <property type="component" value="Unassembled WGS sequence"/>
</dbReference>
<comment type="caution">
    <text evidence="1">The sequence shown here is derived from an EMBL/GenBank/DDBJ whole genome shotgun (WGS) entry which is preliminary data.</text>
</comment>
<evidence type="ECO:0000313" key="1">
    <source>
        <dbReference type="EMBL" id="ENV62069.1"/>
    </source>
</evidence>
<organism evidence="1 2">
    <name type="scientific">Acinetobacter soli NIPH 2899</name>
    <dbReference type="NCBI Taxonomy" id="1217677"/>
    <lineage>
        <taxon>Bacteria</taxon>
        <taxon>Pseudomonadati</taxon>
        <taxon>Pseudomonadota</taxon>
        <taxon>Gammaproteobacteria</taxon>
        <taxon>Moraxellales</taxon>
        <taxon>Moraxellaceae</taxon>
        <taxon>Acinetobacter</taxon>
    </lineage>
</organism>